<protein>
    <submittedName>
        <fullName evidence="2">Uncharacterized protein</fullName>
    </submittedName>
</protein>
<feature type="compositionally biased region" description="Basic and acidic residues" evidence="1">
    <location>
        <begin position="472"/>
        <end position="491"/>
    </location>
</feature>
<sequence>MGITQSNTKRSAETAYLKDHYPQNLVQFHKIGVKLQNAPEKENEVVVEPDVHFQIDGKEYLVFFNNHLVEINTVLNRWLENYFSKNYMIMPDSIKNSVKQIAEKGETDNGVIGFLKGFVRGCIPFYGQYEAGRGCYYAVSRIFSSKSQEDHERLYQLAYHIYKTKELIEKYGSEIQSGKICAICIEKNFNGKSEYITSCDDKLYQKLESKLFETMSSYQKSIDEKFNDLKRFLYRCENNIRPTLDEWRRLQFCFVINRVNYYLTREEELLIDKRQYEELKTMAILRSRLNQLAIKYKYLYLTNKEILLGITMSRFTILVDHTKCKKIFIESSNVREFYKKIDKRVNALVQILSNEYSFSKFTLEKIIETAQRLNPDKNQDFMDKLKKEINEKEEEREKLLGNATTEVGKVIIEKVESITDIAVSIYNIGSLIQQFKIKDIIDYMFTQNKIENSNEQQKEVKKENTNPPKPETNSKENTHTNEQQKDVKKENTNPPKPETNSKENKEIIQSSNTNKQNNSLHPLALNNTPLGIAIKAIKPTPEQLDKLHSSFNNFVDAHSITDEIESCQEQLNVLKKVQKLSNDFINLLKLNIVLQREWLLDEIDINEYLGIIVTEDNRYVANPETSFERKSNHKIYEIEKVVNYNEYRKVLIKTII</sequence>
<accession>A0ABQ0DY76</accession>
<gene>
    <name evidence="2" type="ORF">ENUP19_0352G0003</name>
</gene>
<keyword evidence="3" id="KW-1185">Reference proteome</keyword>
<name>A0ABQ0DY76_9EUKA</name>
<proteinExistence type="predicted"/>
<comment type="caution">
    <text evidence="2">The sequence shown here is derived from an EMBL/GenBank/DDBJ whole genome shotgun (WGS) entry which is preliminary data.</text>
</comment>
<reference evidence="2 3" key="1">
    <citation type="journal article" date="2019" name="PLoS Negl. Trop. Dis.">
        <title>Whole genome sequencing of Entamoeba nuttalli reveals mammalian host-related molecular signatures and a novel octapeptide-repeat surface protein.</title>
        <authorList>
            <person name="Tanaka M."/>
            <person name="Makiuchi T."/>
            <person name="Komiyama T."/>
            <person name="Shiina T."/>
            <person name="Osaki K."/>
            <person name="Tachibana H."/>
        </authorList>
    </citation>
    <scope>NUCLEOTIDE SEQUENCE [LARGE SCALE GENOMIC DNA]</scope>
    <source>
        <strain evidence="2 3">P19-061405</strain>
    </source>
</reference>
<evidence type="ECO:0000256" key="1">
    <source>
        <dbReference type="SAM" id="MobiDB-lite"/>
    </source>
</evidence>
<dbReference type="EMBL" id="BAAFRS010000352">
    <property type="protein sequence ID" value="GAB1227702.1"/>
    <property type="molecule type" value="Genomic_DNA"/>
</dbReference>
<dbReference type="Proteomes" id="UP001628156">
    <property type="component" value="Unassembled WGS sequence"/>
</dbReference>
<organism evidence="2 3">
    <name type="scientific">Entamoeba nuttalli</name>
    <dbReference type="NCBI Taxonomy" id="412467"/>
    <lineage>
        <taxon>Eukaryota</taxon>
        <taxon>Amoebozoa</taxon>
        <taxon>Evosea</taxon>
        <taxon>Archamoebae</taxon>
        <taxon>Mastigamoebida</taxon>
        <taxon>Entamoebidae</taxon>
        <taxon>Entamoeba</taxon>
    </lineage>
</organism>
<evidence type="ECO:0000313" key="3">
    <source>
        <dbReference type="Proteomes" id="UP001628156"/>
    </source>
</evidence>
<feature type="region of interest" description="Disordered" evidence="1">
    <location>
        <begin position="454"/>
        <end position="506"/>
    </location>
</feature>
<evidence type="ECO:0000313" key="2">
    <source>
        <dbReference type="EMBL" id="GAB1227702.1"/>
    </source>
</evidence>